<evidence type="ECO:0000313" key="5">
    <source>
        <dbReference type="Proteomes" id="UP000053039"/>
    </source>
</evidence>
<dbReference type="OrthoDB" id="4140785at2"/>
<feature type="coiled-coil region" evidence="1">
    <location>
        <begin position="143"/>
        <end position="170"/>
    </location>
</feature>
<evidence type="ECO:0000256" key="2">
    <source>
        <dbReference type="SAM" id="MobiDB-lite"/>
    </source>
</evidence>
<dbReference type="InterPro" id="IPR049082">
    <property type="entry name" value="T7SS_signal"/>
</dbReference>
<name>A0A117PQ53_9ACTN</name>
<comment type="caution">
    <text evidence="4">The sequence shown here is derived from an EMBL/GenBank/DDBJ whole genome shotgun (WGS) entry which is preliminary data.</text>
</comment>
<organism evidence="4 5">
    <name type="scientific">Streptomyces pseudovenezuelae</name>
    <dbReference type="NCBI Taxonomy" id="67350"/>
    <lineage>
        <taxon>Bacteria</taxon>
        <taxon>Bacillati</taxon>
        <taxon>Actinomycetota</taxon>
        <taxon>Actinomycetes</taxon>
        <taxon>Kitasatosporales</taxon>
        <taxon>Streptomycetaceae</taxon>
        <taxon>Streptomyces</taxon>
        <taxon>Streptomyces aurantiacus group</taxon>
    </lineage>
</organism>
<evidence type="ECO:0000259" key="3">
    <source>
        <dbReference type="Pfam" id="PF21725"/>
    </source>
</evidence>
<sequence>MATNPYRSLGWNPVPGIPGEVHALQQKVSQAATSLRNCHHQLQRLSGESSYWQGDAAKNFREALDGDLSTYVKNAARSLEKAAAQLQTWDDDLTSNRDLARRYDEEAGERKAAAEKARQRYGQAKEHPDLTLANQQFPTQAEADAAEQRLRTAERSLNEATTALNSANDAYSDVIRKAETLEHAHTDQADLVAKSLDEATDKLAPREPGWLSKAVNGIWEAIKAVGQFLYDHAGTIGAIAGLLALIPGPWSPVFAGIALVASMVSMTHNLADPEFRSALWGDKFGWNMDTFSAYGSLAGDTLGMVPGVGALGRAGKEVAEAARMAEGFGETVSTGAKVTEFAKDIVPAFTRSHTDDLAAAVADAAAGGAARVKRVTDFGMNSVNVVANLASSAETFGWLPEDGAGHNTAETTKAAATLHGIAGLVGLA</sequence>
<dbReference type="Proteomes" id="UP000053039">
    <property type="component" value="Unassembled WGS sequence"/>
</dbReference>
<accession>A0A117PQ53</accession>
<dbReference type="AlphaFoldDB" id="A0A117PQ53"/>
<evidence type="ECO:0000313" key="4">
    <source>
        <dbReference type="EMBL" id="KUM85402.1"/>
    </source>
</evidence>
<dbReference type="EMBL" id="LMWM01000029">
    <property type="protein sequence ID" value="KUM85402.1"/>
    <property type="molecule type" value="Genomic_DNA"/>
</dbReference>
<evidence type="ECO:0000256" key="1">
    <source>
        <dbReference type="SAM" id="Coils"/>
    </source>
</evidence>
<keyword evidence="1" id="KW-0175">Coiled coil</keyword>
<protein>
    <recommendedName>
        <fullName evidence="3">Putative T7SS secretion signal domain-containing protein</fullName>
    </recommendedName>
</protein>
<feature type="domain" description="Putative T7SS secretion signal" evidence="3">
    <location>
        <begin position="15"/>
        <end position="179"/>
    </location>
</feature>
<feature type="region of interest" description="Disordered" evidence="2">
    <location>
        <begin position="102"/>
        <end position="132"/>
    </location>
</feature>
<dbReference type="Gene3D" id="1.10.287.1060">
    <property type="entry name" value="ESAT-6-like"/>
    <property type="match status" value="1"/>
</dbReference>
<feature type="compositionally biased region" description="Basic and acidic residues" evidence="2">
    <location>
        <begin position="102"/>
        <end position="129"/>
    </location>
</feature>
<dbReference type="Pfam" id="PF21725">
    <property type="entry name" value="T7SS_signal"/>
    <property type="match status" value="1"/>
</dbReference>
<dbReference type="RefSeq" id="WP_031040839.1">
    <property type="nucleotide sequence ID" value="NZ_JBIBHV010000005.1"/>
</dbReference>
<gene>
    <name evidence="4" type="ORF">AQI94_26420</name>
</gene>
<reference evidence="4 5" key="1">
    <citation type="submission" date="2015-10" db="EMBL/GenBank/DDBJ databases">
        <title>Draft genome sequence of Streptomyces pseudovenezuelae DSM 40212, type strain for the species Streptomyces pseudovenezuelae.</title>
        <authorList>
            <person name="Ruckert C."/>
            <person name="Winkler A."/>
            <person name="Kalinowski J."/>
            <person name="Kampfer P."/>
            <person name="Glaeser S."/>
        </authorList>
    </citation>
    <scope>NUCLEOTIDE SEQUENCE [LARGE SCALE GENOMIC DNA]</scope>
    <source>
        <strain evidence="4 5">DSM 40212</strain>
    </source>
</reference>
<proteinExistence type="predicted"/>